<dbReference type="WBParaSite" id="SCUD_0001803001-mRNA-1">
    <property type="protein sequence ID" value="SCUD_0001803001-mRNA-1"/>
    <property type="gene ID" value="SCUD_0001803001"/>
</dbReference>
<dbReference type="AlphaFoldDB" id="A0A183KSJ0"/>
<dbReference type="Pfam" id="PF00078">
    <property type="entry name" value="RVT_1"/>
    <property type="match status" value="1"/>
</dbReference>
<dbReference type="InterPro" id="IPR043502">
    <property type="entry name" value="DNA/RNA_pol_sf"/>
</dbReference>
<evidence type="ECO:0000313" key="4">
    <source>
        <dbReference type="WBParaSite" id="SCUD_0001803001-mRNA-1"/>
    </source>
</evidence>
<sequence>MKISNTLLSRCDELQSQGQSNLCSFYSDSYSRVNMKAVSTKDYKANHKDQSSSILTTINIPFGLLKYNLLPYGLCCSSAIFQEVMKKVVGDLKDVEVDQDGIIVHRSYNAVHDQRFIALLRSLIENNVTMNENKCSFCVSSFKSLGYLVDGDGFRPDMKRLAPLTNAPYPKNLTELCSLVGDLQHHSRFIPNFSCRANCLFNISTSNSFK</sequence>
<dbReference type="Proteomes" id="UP000279833">
    <property type="component" value="Unassembled WGS sequence"/>
</dbReference>
<reference evidence="4" key="1">
    <citation type="submission" date="2016-06" db="UniProtKB">
        <authorList>
            <consortium name="WormBaseParasite"/>
        </authorList>
    </citation>
    <scope>IDENTIFICATION</scope>
</reference>
<dbReference type="PANTHER" id="PTHR37984:SF9">
    <property type="entry name" value="INTEGRASE CATALYTIC DOMAIN-CONTAINING PROTEIN"/>
    <property type="match status" value="1"/>
</dbReference>
<feature type="domain" description="Reverse transcriptase" evidence="1">
    <location>
        <begin position="52"/>
        <end position="147"/>
    </location>
</feature>
<dbReference type="InterPro" id="IPR043128">
    <property type="entry name" value="Rev_trsase/Diguanyl_cyclase"/>
</dbReference>
<dbReference type="InterPro" id="IPR000477">
    <property type="entry name" value="RT_dom"/>
</dbReference>
<dbReference type="Gene3D" id="3.30.70.270">
    <property type="match status" value="1"/>
</dbReference>
<evidence type="ECO:0000313" key="3">
    <source>
        <dbReference type="Proteomes" id="UP000279833"/>
    </source>
</evidence>
<dbReference type="Gene3D" id="3.10.10.10">
    <property type="entry name" value="HIV Type 1 Reverse Transcriptase, subunit A, domain 1"/>
    <property type="match status" value="1"/>
</dbReference>
<reference evidence="2 3" key="2">
    <citation type="submission" date="2018-11" db="EMBL/GenBank/DDBJ databases">
        <authorList>
            <consortium name="Pathogen Informatics"/>
        </authorList>
    </citation>
    <scope>NUCLEOTIDE SEQUENCE [LARGE SCALE GENOMIC DNA]</scope>
    <source>
        <strain evidence="2">Dakar</strain>
        <strain evidence="3">Dakar, Senegal</strain>
    </source>
</reference>
<organism evidence="4">
    <name type="scientific">Schistosoma curassoni</name>
    <dbReference type="NCBI Taxonomy" id="6186"/>
    <lineage>
        <taxon>Eukaryota</taxon>
        <taxon>Metazoa</taxon>
        <taxon>Spiralia</taxon>
        <taxon>Lophotrochozoa</taxon>
        <taxon>Platyhelminthes</taxon>
        <taxon>Trematoda</taxon>
        <taxon>Digenea</taxon>
        <taxon>Strigeidida</taxon>
        <taxon>Schistosomatoidea</taxon>
        <taxon>Schistosomatidae</taxon>
        <taxon>Schistosoma</taxon>
    </lineage>
</organism>
<proteinExistence type="predicted"/>
<evidence type="ECO:0000313" key="2">
    <source>
        <dbReference type="EMBL" id="VDP64737.1"/>
    </source>
</evidence>
<protein>
    <submittedName>
        <fullName evidence="4">Reverse transcriptase domain-containing protein</fullName>
    </submittedName>
</protein>
<name>A0A183KSJ0_9TREM</name>
<dbReference type="PANTHER" id="PTHR37984">
    <property type="entry name" value="PROTEIN CBG26694"/>
    <property type="match status" value="1"/>
</dbReference>
<gene>
    <name evidence="2" type="ORF">SCUD_LOCUS18027</name>
</gene>
<dbReference type="InterPro" id="IPR050951">
    <property type="entry name" value="Retrovirus_Pol_polyprotein"/>
</dbReference>
<dbReference type="STRING" id="6186.A0A183KSJ0"/>
<dbReference type="SUPFAM" id="SSF56672">
    <property type="entry name" value="DNA/RNA polymerases"/>
    <property type="match status" value="1"/>
</dbReference>
<dbReference type="EMBL" id="UZAK01040523">
    <property type="protein sequence ID" value="VDP64737.1"/>
    <property type="molecule type" value="Genomic_DNA"/>
</dbReference>
<evidence type="ECO:0000259" key="1">
    <source>
        <dbReference type="Pfam" id="PF00078"/>
    </source>
</evidence>
<keyword evidence="3" id="KW-1185">Reference proteome</keyword>
<accession>A0A183KSJ0</accession>